<dbReference type="PANTHER" id="PTHR37953">
    <property type="entry name" value="UPF0127 PROTEIN MJ1496"/>
    <property type="match status" value="1"/>
</dbReference>
<organism evidence="1 2">
    <name type="scientific">Segnochrobactrum spirostomi</name>
    <dbReference type="NCBI Taxonomy" id="2608987"/>
    <lineage>
        <taxon>Bacteria</taxon>
        <taxon>Pseudomonadati</taxon>
        <taxon>Pseudomonadota</taxon>
        <taxon>Alphaproteobacteria</taxon>
        <taxon>Hyphomicrobiales</taxon>
        <taxon>Segnochrobactraceae</taxon>
        <taxon>Segnochrobactrum</taxon>
    </lineage>
</organism>
<evidence type="ECO:0000313" key="2">
    <source>
        <dbReference type="Proteomes" id="UP000332515"/>
    </source>
</evidence>
<keyword evidence="2" id="KW-1185">Reference proteome</keyword>
<proteinExistence type="predicted"/>
<dbReference type="Gene3D" id="2.60.120.1140">
    <property type="entry name" value="Protein of unknown function DUF192"/>
    <property type="match status" value="1"/>
</dbReference>
<sequence length="161" mass="17214">MRSVSALARIAAGFVLLAGFLVGLSSLAPALAAGNEALVAVTSQGHTTFDVEIADNPDSRARGLMFREHLAPNTGMLFDFGNDQDVAFWMKNTPLSLDMIFIRSDGVVMRIAKDTVPFSEVGIPSGFPVRFVLEVEAGTATRIGLKPGDHIENARMKSPLP</sequence>
<dbReference type="InterPro" id="IPR038695">
    <property type="entry name" value="Saro_0823-like_sf"/>
</dbReference>
<dbReference type="AlphaFoldDB" id="A0A6A7XY54"/>
<evidence type="ECO:0000313" key="1">
    <source>
        <dbReference type="EMBL" id="MQT11278.1"/>
    </source>
</evidence>
<protein>
    <submittedName>
        <fullName evidence="1">DUF192 domain-containing protein</fullName>
    </submittedName>
</protein>
<dbReference type="RefSeq" id="WP_153477777.1">
    <property type="nucleotide sequence ID" value="NZ_VWNA01000001.1"/>
</dbReference>
<dbReference type="InterPro" id="IPR003795">
    <property type="entry name" value="DUF192"/>
</dbReference>
<comment type="caution">
    <text evidence="1">The sequence shown here is derived from an EMBL/GenBank/DDBJ whole genome shotgun (WGS) entry which is preliminary data.</text>
</comment>
<accession>A0A6A7XY54</accession>
<dbReference type="PANTHER" id="PTHR37953:SF1">
    <property type="entry name" value="UPF0127 PROTEIN MJ1496"/>
    <property type="match status" value="1"/>
</dbReference>
<dbReference type="Pfam" id="PF02643">
    <property type="entry name" value="DUF192"/>
    <property type="match status" value="1"/>
</dbReference>
<dbReference type="Proteomes" id="UP000332515">
    <property type="component" value="Unassembled WGS sequence"/>
</dbReference>
<reference evidence="1 2" key="1">
    <citation type="submission" date="2019-09" db="EMBL/GenBank/DDBJ databases">
        <title>Segnochrobactrum spirostomi gen. nov., sp. nov., isolated from the ciliate Spirostomum cf. yagiui and description of a novel family, Segnochrobactraceae fam. nov. within the order Rhizobiales of the class Alphaproteobacteria.</title>
        <authorList>
            <person name="Akter S."/>
            <person name="Shazib S.U.A."/>
            <person name="Shin M.K."/>
        </authorList>
    </citation>
    <scope>NUCLEOTIDE SEQUENCE [LARGE SCALE GENOMIC DNA]</scope>
    <source>
        <strain evidence="1 2">Sp-1</strain>
    </source>
</reference>
<gene>
    <name evidence="1" type="ORF">F0357_01025</name>
</gene>
<name>A0A6A7XY54_9HYPH</name>
<dbReference type="EMBL" id="VWNA01000001">
    <property type="protein sequence ID" value="MQT11278.1"/>
    <property type="molecule type" value="Genomic_DNA"/>
</dbReference>